<keyword evidence="3" id="KW-1185">Reference proteome</keyword>
<proteinExistence type="predicted"/>
<keyword evidence="1" id="KW-1133">Transmembrane helix</keyword>
<feature type="transmembrane region" description="Helical" evidence="1">
    <location>
        <begin position="24"/>
        <end position="43"/>
    </location>
</feature>
<gene>
    <name evidence="2" type="ORF">EGR_01496</name>
</gene>
<dbReference type="GeneID" id="36337211"/>
<name>W6URJ9_ECHGR</name>
<sequence length="67" mass="7839">MTYVGQNNKSNQMTKQALKCKPKLVAFMYYFFFLCVLCFRLMFNVTMNRNAASLKDVQSQVFPNGRL</sequence>
<accession>W6URJ9</accession>
<keyword evidence="1" id="KW-0812">Transmembrane</keyword>
<evidence type="ECO:0000256" key="1">
    <source>
        <dbReference type="SAM" id="Phobius"/>
    </source>
</evidence>
<dbReference type="CTD" id="36337211"/>
<comment type="caution">
    <text evidence="2">The sequence shown here is derived from an EMBL/GenBank/DDBJ whole genome shotgun (WGS) entry which is preliminary data.</text>
</comment>
<dbReference type="RefSeq" id="XP_024355069.1">
    <property type="nucleotide sequence ID" value="XM_024490745.1"/>
</dbReference>
<dbReference type="AlphaFoldDB" id="W6URJ9"/>
<reference evidence="2 3" key="1">
    <citation type="journal article" date="2013" name="Nat. Genet.">
        <title>The genome of the hydatid tapeworm Echinococcus granulosus.</title>
        <authorList>
            <person name="Zheng H."/>
            <person name="Zhang W."/>
            <person name="Zhang L."/>
            <person name="Zhang Z."/>
            <person name="Li J."/>
            <person name="Lu G."/>
            <person name="Zhu Y."/>
            <person name="Wang Y."/>
            <person name="Huang Y."/>
            <person name="Liu J."/>
            <person name="Kang H."/>
            <person name="Chen J."/>
            <person name="Wang L."/>
            <person name="Chen A."/>
            <person name="Yu S."/>
            <person name="Gao Z."/>
            <person name="Jin L."/>
            <person name="Gu W."/>
            <person name="Wang Z."/>
            <person name="Zhao L."/>
            <person name="Shi B."/>
            <person name="Wen H."/>
            <person name="Lin R."/>
            <person name="Jones M.K."/>
            <person name="Brejova B."/>
            <person name="Vinar T."/>
            <person name="Zhao G."/>
            <person name="McManus D.P."/>
            <person name="Chen Z."/>
            <person name="Zhou Y."/>
            <person name="Wang S."/>
        </authorList>
    </citation>
    <scope>NUCLEOTIDE SEQUENCE [LARGE SCALE GENOMIC DNA]</scope>
</reference>
<dbReference type="EMBL" id="APAU02000005">
    <property type="protein sequence ID" value="EUB63873.1"/>
    <property type="molecule type" value="Genomic_DNA"/>
</dbReference>
<evidence type="ECO:0000313" key="2">
    <source>
        <dbReference type="EMBL" id="EUB63873.1"/>
    </source>
</evidence>
<keyword evidence="1" id="KW-0472">Membrane</keyword>
<dbReference type="Proteomes" id="UP000019149">
    <property type="component" value="Unassembled WGS sequence"/>
</dbReference>
<evidence type="ECO:0000313" key="3">
    <source>
        <dbReference type="Proteomes" id="UP000019149"/>
    </source>
</evidence>
<protein>
    <submittedName>
        <fullName evidence="2">Uncharacterized protein</fullName>
    </submittedName>
</protein>
<organism evidence="2 3">
    <name type="scientific">Echinococcus granulosus</name>
    <name type="common">Hydatid tapeworm</name>
    <dbReference type="NCBI Taxonomy" id="6210"/>
    <lineage>
        <taxon>Eukaryota</taxon>
        <taxon>Metazoa</taxon>
        <taxon>Spiralia</taxon>
        <taxon>Lophotrochozoa</taxon>
        <taxon>Platyhelminthes</taxon>
        <taxon>Cestoda</taxon>
        <taxon>Eucestoda</taxon>
        <taxon>Cyclophyllidea</taxon>
        <taxon>Taeniidae</taxon>
        <taxon>Echinococcus</taxon>
        <taxon>Echinococcus granulosus group</taxon>
    </lineage>
</organism>
<dbReference type="KEGG" id="egl:EGR_01496"/>